<dbReference type="AlphaFoldDB" id="A0AAP5H2V2"/>
<proteinExistence type="predicted"/>
<evidence type="ECO:0000313" key="4">
    <source>
        <dbReference type="Proteomes" id="UP001254832"/>
    </source>
</evidence>
<dbReference type="InterPro" id="IPR052892">
    <property type="entry name" value="NA-targeting_endonuclease"/>
</dbReference>
<feature type="compositionally biased region" description="Low complexity" evidence="1">
    <location>
        <begin position="99"/>
        <end position="113"/>
    </location>
</feature>
<dbReference type="PANTHER" id="PTHR33877">
    <property type="entry name" value="SLL1193 PROTEIN"/>
    <property type="match status" value="1"/>
</dbReference>
<feature type="region of interest" description="Disordered" evidence="1">
    <location>
        <begin position="99"/>
        <end position="237"/>
    </location>
</feature>
<evidence type="ECO:0000313" key="3">
    <source>
        <dbReference type="EMBL" id="MDR6722926.1"/>
    </source>
</evidence>
<feature type="region of interest" description="Disordered" evidence="1">
    <location>
        <begin position="33"/>
        <end position="53"/>
    </location>
</feature>
<reference evidence="3" key="1">
    <citation type="submission" date="2023-07" db="EMBL/GenBank/DDBJ databases">
        <title>Sorghum-associated microbial communities from plants grown in Nebraska, USA.</title>
        <authorList>
            <person name="Schachtman D."/>
        </authorList>
    </citation>
    <scope>NUCLEOTIDE SEQUENCE</scope>
    <source>
        <strain evidence="3">BE80</strain>
    </source>
</reference>
<organism evidence="3 4">
    <name type="scientific">Paenibacillus amylolyticus</name>
    <dbReference type="NCBI Taxonomy" id="1451"/>
    <lineage>
        <taxon>Bacteria</taxon>
        <taxon>Bacillati</taxon>
        <taxon>Bacillota</taxon>
        <taxon>Bacilli</taxon>
        <taxon>Bacillales</taxon>
        <taxon>Paenibacillaceae</taxon>
        <taxon>Paenibacillus</taxon>
    </lineage>
</organism>
<gene>
    <name evidence="3" type="ORF">J2W91_001378</name>
</gene>
<feature type="compositionally biased region" description="Basic and acidic residues" evidence="1">
    <location>
        <begin position="141"/>
        <end position="155"/>
    </location>
</feature>
<evidence type="ECO:0000256" key="1">
    <source>
        <dbReference type="SAM" id="MobiDB-lite"/>
    </source>
</evidence>
<dbReference type="InterPro" id="IPR029471">
    <property type="entry name" value="HNH_5"/>
</dbReference>
<comment type="caution">
    <text evidence="3">The sequence shown here is derived from an EMBL/GenBank/DDBJ whole genome shotgun (WGS) entry which is preliminary data.</text>
</comment>
<dbReference type="EMBL" id="JAVDTR010000003">
    <property type="protein sequence ID" value="MDR6722926.1"/>
    <property type="molecule type" value="Genomic_DNA"/>
</dbReference>
<name>A0AAP5H2V2_PAEAM</name>
<dbReference type="Proteomes" id="UP001254832">
    <property type="component" value="Unassembled WGS sequence"/>
</dbReference>
<dbReference type="InterPro" id="IPR003615">
    <property type="entry name" value="HNH_nuc"/>
</dbReference>
<feature type="compositionally biased region" description="Polar residues" evidence="1">
    <location>
        <begin position="117"/>
        <end position="126"/>
    </location>
</feature>
<feature type="compositionally biased region" description="Polar residues" evidence="1">
    <location>
        <begin position="184"/>
        <end position="197"/>
    </location>
</feature>
<sequence>MGTAPFRQHMTEHEAQQTKTCMYCGQKRSLSEFRRRTGKRAGPGARRGACRSCRKSGVQAAVSNISMPHVRHSERANNEKDVITSVTVPAVSAVRSVSVQASEDSSASPVSESISDKQSLSLTEPSSGHRKKRRRKRKAKRPDAILEKGQTKSEPDQQSDQQLTVANPELKSSNEESARVTIPTHRTSSHGTRNRGLSTDRRQRRQNSAEPVAIDPEDPSSLRTNRQGLIRMRGKTDKGRRWHQEIDMELAVTLVKEKAAVVVNRYTIRRLFSNKDFKRFILNRDKYTCYFCGSYGDTIDHLLPRAKGGHTTPLNCVCACNLCNQSKAAMDADEFMQSGIPEWNAAHQEELIQIQLQEAQLD</sequence>
<dbReference type="Gene3D" id="1.10.30.50">
    <property type="match status" value="1"/>
</dbReference>
<protein>
    <recommendedName>
        <fullName evidence="2">HNH nuclease domain-containing protein</fullName>
    </recommendedName>
</protein>
<evidence type="ECO:0000259" key="2">
    <source>
        <dbReference type="SMART" id="SM00507"/>
    </source>
</evidence>
<feature type="compositionally biased region" description="Polar residues" evidence="1">
    <location>
        <begin position="156"/>
        <end position="165"/>
    </location>
</feature>
<feature type="compositionally biased region" description="Basic residues" evidence="1">
    <location>
        <begin position="128"/>
        <end position="140"/>
    </location>
</feature>
<accession>A0AAP5H2V2</accession>
<dbReference type="CDD" id="cd00085">
    <property type="entry name" value="HNHc"/>
    <property type="match status" value="1"/>
</dbReference>
<dbReference type="PANTHER" id="PTHR33877:SF2">
    <property type="entry name" value="OS07G0170200 PROTEIN"/>
    <property type="match status" value="1"/>
</dbReference>
<dbReference type="SMART" id="SM00507">
    <property type="entry name" value="HNHc"/>
    <property type="match status" value="1"/>
</dbReference>
<feature type="domain" description="HNH nuclease" evidence="2">
    <location>
        <begin position="276"/>
        <end position="325"/>
    </location>
</feature>
<dbReference type="Pfam" id="PF14279">
    <property type="entry name" value="HNH_5"/>
    <property type="match status" value="1"/>
</dbReference>